<feature type="compositionally biased region" description="Basic and acidic residues" evidence="2">
    <location>
        <begin position="229"/>
        <end position="248"/>
    </location>
</feature>
<feature type="compositionally biased region" description="Basic and acidic residues" evidence="2">
    <location>
        <begin position="367"/>
        <end position="384"/>
    </location>
</feature>
<feature type="region of interest" description="Disordered" evidence="2">
    <location>
        <begin position="950"/>
        <end position="1019"/>
    </location>
</feature>
<feature type="region of interest" description="Disordered" evidence="2">
    <location>
        <begin position="679"/>
        <end position="705"/>
    </location>
</feature>
<feature type="compositionally biased region" description="Basic and acidic residues" evidence="2">
    <location>
        <begin position="978"/>
        <end position="997"/>
    </location>
</feature>
<feature type="compositionally biased region" description="Basic and acidic residues" evidence="2">
    <location>
        <begin position="208"/>
        <end position="220"/>
    </location>
</feature>
<feature type="compositionally biased region" description="Basic residues" evidence="2">
    <location>
        <begin position="535"/>
        <end position="545"/>
    </location>
</feature>
<sequence>MSAHSSLQRPPDELADLHIFVVPLELWLEKYRTAFNNIALESVSAGFVRVQPYTSLSLVRDHIEEQLGSEVVPEDYVFLRSVGRCMAVVKENQERFLKAKDFLPPVSYTPEIFILPATHDSVARPVENAANTVIQTHGMTTAGMASMQPQHFPGVPAGYMQQPHADILTGGYSPGQQSGQVDQTFRRSSRSTKSMSEDEGGSDADQETGDRYQSLDERRGGNAGDMTGLDEKRKENMDENEDSTERILSKTKKQRMQKKGSDSSSGSNQSEARTVKFIQPEVLQNLPVPGQNGALISPPTPIPSGRVIASPLPAQQDKLATSGPREDSSFDNQNNSSNTKTVEYEPVPDKKKKGESKAGKKKRRDRSRSPPLERSHLKEQEVLKGADYPGINKDNFEDVNGSAVFGEVTVSRRETPPTLSEVEERSKFVQFPSPAKGSRRPVTLDENELGFGNHLVNGSLDIMDDGFGQSNDPGVAVPDVNDYGVAENGDADDEANVNEKLQDNNEQADKDGIKNVKDSTKKDSRRGNTNVNASKGKKVAKKPAKKPTEILEDKYKIPQIPKVPTPPPMTYLKKGDKEMEKDTASAKDRKRHEIEELKAELRKAKNARVDMEKERESKVRRAKMLQNQMLQKRNQSKNIWKKKFFEEKRKTGSLDDQVNRLRHEVDVQHKVLMSYLESKEREGNKVGGGGDYKSPSEKNRDAAQKELKQIRQDLMEKKINLTLTKSQKSLATLGNPENIAFIGGEKEKVQNGAMNAGENSKSFGEQVKHYERKIRAYNKAKDKANEGEALSSLGIVYYKASKFFEARSCHEKHLNIAKSLQNKRAEKRAYCNLGCTYRRIGDLDRAVECYEEGLRLVKELNDKLGEAKLLNNLGNIFEQRNDFDQAVYYHQRRLHVAKELKDLDGESKACASLGNIYHLLGNLRESINYYEKLVACLKYKLAVQERKAKSEGGAETGSSPGSSSSISQEKSNKSPAKCGDDRDERLSNSSRGSEKSVKSNGSSGRKASSVHWKGDSSVE</sequence>
<feature type="compositionally biased region" description="Basic residues" evidence="2">
    <location>
        <begin position="249"/>
        <end position="258"/>
    </location>
</feature>
<evidence type="ECO:0000256" key="1">
    <source>
        <dbReference type="PROSITE-ProRule" id="PRU00339"/>
    </source>
</evidence>
<feature type="compositionally biased region" description="Basic and acidic residues" evidence="2">
    <location>
        <begin position="546"/>
        <end position="556"/>
    </location>
</feature>
<gene>
    <name evidence="4" type="ORF">PLOB_00030890</name>
</gene>
<reference evidence="4 5" key="1">
    <citation type="submission" date="2022-05" db="EMBL/GenBank/DDBJ databases">
        <authorList>
            <consortium name="Genoscope - CEA"/>
            <person name="William W."/>
        </authorList>
    </citation>
    <scope>NUCLEOTIDE SEQUENCE [LARGE SCALE GENOMIC DNA]</scope>
</reference>
<feature type="compositionally biased region" description="Polar residues" evidence="2">
    <location>
        <begin position="174"/>
        <end position="183"/>
    </location>
</feature>
<dbReference type="EMBL" id="CALNXK010000004">
    <property type="protein sequence ID" value="CAH3036292.1"/>
    <property type="molecule type" value="Genomic_DNA"/>
</dbReference>
<protein>
    <recommendedName>
        <fullName evidence="3">Spermatogenesis-associated protein 1 C-terminal domain-containing protein</fullName>
    </recommendedName>
</protein>
<name>A0ABN8MWT6_9CNID</name>
<dbReference type="Gene3D" id="1.25.40.10">
    <property type="entry name" value="Tetratricopeptide repeat domain"/>
    <property type="match status" value="1"/>
</dbReference>
<feature type="compositionally biased region" description="Basic and acidic residues" evidence="2">
    <location>
        <begin position="500"/>
        <end position="526"/>
    </location>
</feature>
<feature type="compositionally biased region" description="Acidic residues" evidence="2">
    <location>
        <begin position="197"/>
        <end position="207"/>
    </location>
</feature>
<dbReference type="Pfam" id="PF15743">
    <property type="entry name" value="SPATA1_C"/>
    <property type="match status" value="1"/>
</dbReference>
<accession>A0ABN8MWT6</accession>
<organism evidence="4 5">
    <name type="scientific">Porites lobata</name>
    <dbReference type="NCBI Taxonomy" id="104759"/>
    <lineage>
        <taxon>Eukaryota</taxon>
        <taxon>Metazoa</taxon>
        <taxon>Cnidaria</taxon>
        <taxon>Anthozoa</taxon>
        <taxon>Hexacorallia</taxon>
        <taxon>Scleractinia</taxon>
        <taxon>Fungiina</taxon>
        <taxon>Poritidae</taxon>
        <taxon>Porites</taxon>
    </lineage>
</organism>
<evidence type="ECO:0000313" key="5">
    <source>
        <dbReference type="Proteomes" id="UP001159405"/>
    </source>
</evidence>
<feature type="compositionally biased region" description="Basic and acidic residues" evidence="2">
    <location>
        <begin position="694"/>
        <end position="705"/>
    </location>
</feature>
<dbReference type="InterPro" id="IPR031478">
    <property type="entry name" value="SPATA1_C"/>
</dbReference>
<dbReference type="Pfam" id="PF13181">
    <property type="entry name" value="TPR_8"/>
    <property type="match status" value="1"/>
</dbReference>
<evidence type="ECO:0000256" key="2">
    <source>
        <dbReference type="SAM" id="MobiDB-lite"/>
    </source>
</evidence>
<comment type="caution">
    <text evidence="4">The sequence shown here is derived from an EMBL/GenBank/DDBJ whole genome shotgun (WGS) entry which is preliminary data.</text>
</comment>
<feature type="domain" description="Spermatogenesis-associated protein 1 C-terminal" evidence="3">
    <location>
        <begin position="600"/>
        <end position="722"/>
    </location>
</feature>
<evidence type="ECO:0000259" key="3">
    <source>
        <dbReference type="Pfam" id="PF15743"/>
    </source>
</evidence>
<dbReference type="InterPro" id="IPR019734">
    <property type="entry name" value="TPR_rpt"/>
</dbReference>
<dbReference type="InterPro" id="IPR011990">
    <property type="entry name" value="TPR-like_helical_dom_sf"/>
</dbReference>
<keyword evidence="1" id="KW-0802">TPR repeat</keyword>
<evidence type="ECO:0000313" key="4">
    <source>
        <dbReference type="EMBL" id="CAH3036292.1"/>
    </source>
</evidence>
<feature type="repeat" description="TPR" evidence="1">
    <location>
        <begin position="827"/>
        <end position="860"/>
    </location>
</feature>
<dbReference type="PANTHER" id="PTHR14421">
    <property type="entry name" value="SPERMATOGENESIS-ASSOCIATED PROTEIN 1"/>
    <property type="match status" value="1"/>
</dbReference>
<feature type="compositionally biased region" description="Low complexity" evidence="2">
    <location>
        <begin position="953"/>
        <end position="969"/>
    </location>
</feature>
<keyword evidence="5" id="KW-1185">Reference proteome</keyword>
<dbReference type="SUPFAM" id="SSF48452">
    <property type="entry name" value="TPR-like"/>
    <property type="match status" value="1"/>
</dbReference>
<dbReference type="InterPro" id="IPR039062">
    <property type="entry name" value="SPAT1"/>
</dbReference>
<dbReference type="SMART" id="SM00028">
    <property type="entry name" value="TPR"/>
    <property type="match status" value="4"/>
</dbReference>
<dbReference type="Pfam" id="PF13176">
    <property type="entry name" value="TPR_7"/>
    <property type="match status" value="1"/>
</dbReference>
<feature type="repeat" description="TPR" evidence="1">
    <location>
        <begin position="867"/>
        <end position="900"/>
    </location>
</feature>
<feature type="compositionally biased region" description="Basic and acidic residues" evidence="2">
    <location>
        <begin position="573"/>
        <end position="592"/>
    </location>
</feature>
<proteinExistence type="predicted"/>
<dbReference type="PROSITE" id="PS50005">
    <property type="entry name" value="TPR"/>
    <property type="match status" value="2"/>
</dbReference>
<feature type="region of interest" description="Disordered" evidence="2">
    <location>
        <begin position="466"/>
        <end position="592"/>
    </location>
</feature>
<feature type="compositionally biased region" description="Basic residues" evidence="2">
    <location>
        <begin position="350"/>
        <end position="366"/>
    </location>
</feature>
<dbReference type="PANTHER" id="PTHR14421:SF3">
    <property type="entry name" value="SPERMATOGENESIS-ASSOCIATED PROTEIN 1"/>
    <property type="match status" value="1"/>
</dbReference>
<dbReference type="Pfam" id="PF13424">
    <property type="entry name" value="TPR_12"/>
    <property type="match status" value="1"/>
</dbReference>
<feature type="region of interest" description="Disordered" evidence="2">
    <location>
        <begin position="158"/>
        <end position="445"/>
    </location>
</feature>
<dbReference type="Proteomes" id="UP001159405">
    <property type="component" value="Unassembled WGS sequence"/>
</dbReference>